<protein>
    <recommendedName>
        <fullName evidence="2">MSP domain-containing protein</fullName>
    </recommendedName>
</protein>
<feature type="region of interest" description="Disordered" evidence="1">
    <location>
        <begin position="48"/>
        <end position="82"/>
    </location>
</feature>
<feature type="compositionally biased region" description="Low complexity" evidence="1">
    <location>
        <begin position="1050"/>
        <end position="1062"/>
    </location>
</feature>
<evidence type="ECO:0000313" key="4">
    <source>
        <dbReference type="Proteomes" id="UP000324800"/>
    </source>
</evidence>
<feature type="region of interest" description="Disordered" evidence="1">
    <location>
        <begin position="1025"/>
        <end position="1091"/>
    </location>
</feature>
<dbReference type="GO" id="GO:1904158">
    <property type="term" value="P:axonemal central apparatus assembly"/>
    <property type="evidence" value="ECO:0007669"/>
    <property type="project" value="TreeGrafter"/>
</dbReference>
<proteinExistence type="predicted"/>
<comment type="caution">
    <text evidence="3">The sequence shown here is derived from an EMBL/GenBank/DDBJ whole genome shotgun (WGS) entry which is preliminary data.</text>
</comment>
<feature type="domain" description="MSP" evidence="2">
    <location>
        <begin position="615"/>
        <end position="745"/>
    </location>
</feature>
<dbReference type="Gene3D" id="2.60.40.10">
    <property type="entry name" value="Immunoglobulins"/>
    <property type="match status" value="3"/>
</dbReference>
<dbReference type="OrthoDB" id="442692at2759"/>
<evidence type="ECO:0000259" key="2">
    <source>
        <dbReference type="PROSITE" id="PS50202"/>
    </source>
</evidence>
<dbReference type="PROSITE" id="PS50202">
    <property type="entry name" value="MSP"/>
    <property type="match status" value="1"/>
</dbReference>
<organism evidence="3 4">
    <name type="scientific">Streblomastix strix</name>
    <dbReference type="NCBI Taxonomy" id="222440"/>
    <lineage>
        <taxon>Eukaryota</taxon>
        <taxon>Metamonada</taxon>
        <taxon>Preaxostyla</taxon>
        <taxon>Oxymonadida</taxon>
        <taxon>Streblomastigidae</taxon>
        <taxon>Streblomastix</taxon>
    </lineage>
</organism>
<dbReference type="InterPro" id="IPR013783">
    <property type="entry name" value="Ig-like_fold"/>
</dbReference>
<evidence type="ECO:0000313" key="3">
    <source>
        <dbReference type="EMBL" id="KAA6393151.1"/>
    </source>
</evidence>
<dbReference type="Proteomes" id="UP000324800">
    <property type="component" value="Unassembled WGS sequence"/>
</dbReference>
<feature type="compositionally biased region" description="Polar residues" evidence="1">
    <location>
        <begin position="1076"/>
        <end position="1091"/>
    </location>
</feature>
<feature type="region of interest" description="Disordered" evidence="1">
    <location>
        <begin position="431"/>
        <end position="493"/>
    </location>
</feature>
<reference evidence="3 4" key="1">
    <citation type="submission" date="2019-03" db="EMBL/GenBank/DDBJ databases">
        <title>Single cell metagenomics reveals metabolic interactions within the superorganism composed of flagellate Streblomastix strix and complex community of Bacteroidetes bacteria on its surface.</title>
        <authorList>
            <person name="Treitli S.C."/>
            <person name="Kolisko M."/>
            <person name="Husnik F."/>
            <person name="Keeling P."/>
            <person name="Hampl V."/>
        </authorList>
    </citation>
    <scope>NUCLEOTIDE SEQUENCE [LARGE SCALE GENOMIC DNA]</scope>
    <source>
        <strain evidence="3">ST1C</strain>
    </source>
</reference>
<evidence type="ECO:0000256" key="1">
    <source>
        <dbReference type="SAM" id="MobiDB-lite"/>
    </source>
</evidence>
<name>A0A5J4WDY3_9EUKA</name>
<dbReference type="InterPro" id="IPR033305">
    <property type="entry name" value="Hydin-like"/>
</dbReference>
<feature type="compositionally biased region" description="Low complexity" evidence="1">
    <location>
        <begin position="439"/>
        <end position="488"/>
    </location>
</feature>
<dbReference type="GO" id="GO:0005930">
    <property type="term" value="C:axoneme"/>
    <property type="evidence" value="ECO:0007669"/>
    <property type="project" value="TreeGrafter"/>
</dbReference>
<feature type="non-terminal residue" evidence="3">
    <location>
        <position position="1"/>
    </location>
</feature>
<dbReference type="GO" id="GO:0003341">
    <property type="term" value="P:cilium movement"/>
    <property type="evidence" value="ECO:0007669"/>
    <property type="project" value="TreeGrafter"/>
</dbReference>
<gene>
    <name evidence="3" type="ORF">EZS28_011320</name>
</gene>
<dbReference type="EMBL" id="SNRW01002324">
    <property type="protein sequence ID" value="KAA6393151.1"/>
    <property type="molecule type" value="Genomic_DNA"/>
</dbReference>
<accession>A0A5J4WDY3</accession>
<dbReference type="InterPro" id="IPR000535">
    <property type="entry name" value="MSP_dom"/>
</dbReference>
<sequence>CIVDRKATKLNMNVKGGGYLVHEKLSLHMDQIGYEGIGRETEILISPGQQPSQGLITSGGRGSSSDKDSALYPGRSSSSARGVSMQIAEKTNPMVLDFSAIQVKQKGSRRFVLKNVGQYPIDYSWSLVRASLIEGQQPEGFGVGSSSGLSQPGASIQVGATNLSPQKTIAAAAAAAAASGGNSQQQQQLVGRAKLEKEAQFWEKTIRTISFLPPSGTVQRESESATLDVVFAPDFPIQIQGVTAKLKIANGSTYYFTLSGAGYRPNLSFNWLKYDFKAKFVVGGGGSSTNGQVQSLQEPSVATLKVTNNELYDINYEPSFIIEGSLESDAAQTLLSAGQSRDIHFYFLPHEARTYEWKLPFVINDLFTVTITIIGEGIPVKLDVPIEGSVQPAKAGGGGLGSGPPCAGVQKLAPLSSLMAQAVAAVSQAASLGSGGGMDSSDQQQQTQTVAPKAGSKAPAASKKDATGGASAKGGATQQQQQQQPQSVGEGGKASALQQAEFLMQQAVMSLESGRRVVFDSVRMGQTSTRTFKVWNKMKCEVKFTIQPCLESLRDVSVTLHASTPYEVKLEPKESYEFKFIFAPKGRVRAFTCPVVAECMGRSIPLVSLAGACLGLEVKLDTTQLSFGPVVRGSQLTRRILVQNSGDLGASFVWDTRSLGPDFFLDPARGLVRPGADAEVYVTFRPSAQTLLDKPFIDVKRDDVACSVTSEKQDTNGNENTPATNAAAAASAISASQTRLTVSFTGKCMQQSTDTAEIVQFQCPVRQNIQKDIQLSLPPSVQTNRKGVDLQQMMLGCVVSGDYFRGPGHVDVGLTGQFTIPITFRPQSMTILGTATNGVIAVAERERVAIEGDRKVQTGDALTNKTDSLVPLPGENLIEAASKIQIPQHMGSLFIPLPDGSGVLRQLVGTATDPDPVDTLNWEIECHTQHVFSVQVTNWTKSAARYIVELIKESDPEFAQAYGGGASAQTKIVSGSSHKLGLILQGSTMLDVGGGQTRAYRVAVKALREGETDCVVRFVVEPSGLNMDGSGTGGQNQQSGKTTKTDLARRSATATTANASTLKPRKGNTIPPLSGGPTQSPSVSHTVNSQQPTSLLLNHVGGAVQLPKRPLEYLYYRVHVVCKPAKATETIQISTSVRRPYTHTIILDNPTGVVAHLTTHYQCPQLSIPPIVDLPPLGKEAVDIIFVPLDVMDETVTLTFASEEAGNFVYSLHLIALPPPPEKSIRFKAPLGSEQTQIFRFTNRYAGGTCEFKCSITGEGSDSAAFALALPGGTSVIQAPAAVSASAGVEVAVPVSFEPTMLGSSKAMLIVASERAGTFSCILQGHCTEPTPQGPITVKASSGQGGAGGVSITIKNVFPTQAQFNFTVDNPSFTLGRNSEIIQPKRTALIPVSYRQLAPNASKAATLEVSCALTPYKWKYYLKCPN</sequence>
<dbReference type="PANTHER" id="PTHR23053">
    <property type="entry name" value="DLEC1 DELETED IN LUNG AND ESOPHAGEAL CANCER 1"/>
    <property type="match status" value="1"/>
</dbReference>
<dbReference type="PANTHER" id="PTHR23053:SF0">
    <property type="entry name" value="HYDROCEPHALUS-INDUCING PROTEIN HOMOLOG"/>
    <property type="match status" value="1"/>
</dbReference>